<name>A0A9N9X6P5_DIABA</name>
<gene>
    <name evidence="1" type="ORF">DIABBA_LOCUS1038</name>
</gene>
<dbReference type="EMBL" id="OU898276">
    <property type="protein sequence ID" value="CAG9826972.1"/>
    <property type="molecule type" value="Genomic_DNA"/>
</dbReference>
<evidence type="ECO:0000313" key="1">
    <source>
        <dbReference type="EMBL" id="CAG9826972.1"/>
    </source>
</evidence>
<organism evidence="1 2">
    <name type="scientific">Diabrotica balteata</name>
    <name type="common">Banded cucumber beetle</name>
    <dbReference type="NCBI Taxonomy" id="107213"/>
    <lineage>
        <taxon>Eukaryota</taxon>
        <taxon>Metazoa</taxon>
        <taxon>Ecdysozoa</taxon>
        <taxon>Arthropoda</taxon>
        <taxon>Hexapoda</taxon>
        <taxon>Insecta</taxon>
        <taxon>Pterygota</taxon>
        <taxon>Neoptera</taxon>
        <taxon>Endopterygota</taxon>
        <taxon>Coleoptera</taxon>
        <taxon>Polyphaga</taxon>
        <taxon>Cucujiformia</taxon>
        <taxon>Chrysomeloidea</taxon>
        <taxon>Chrysomelidae</taxon>
        <taxon>Galerucinae</taxon>
        <taxon>Diabroticina</taxon>
        <taxon>Diabroticites</taxon>
        <taxon>Diabrotica</taxon>
    </lineage>
</organism>
<keyword evidence="2" id="KW-1185">Reference proteome</keyword>
<evidence type="ECO:0000313" key="2">
    <source>
        <dbReference type="Proteomes" id="UP001153709"/>
    </source>
</evidence>
<proteinExistence type="predicted"/>
<reference evidence="1" key="1">
    <citation type="submission" date="2022-01" db="EMBL/GenBank/DDBJ databases">
        <authorList>
            <person name="King R."/>
        </authorList>
    </citation>
    <scope>NUCLEOTIDE SEQUENCE</scope>
</reference>
<accession>A0A9N9X6P5</accession>
<dbReference type="Proteomes" id="UP001153709">
    <property type="component" value="Chromosome 1"/>
</dbReference>
<sequence length="90" mass="10588">MKTKTYIYKTLVRSIMTYGAENWIINKKNSSKIVATEMECLQRCCRITRMDGRSNDEIKQRTSIETDTPTYIEQKILNCYGHVRRTSDSK</sequence>
<dbReference type="AlphaFoldDB" id="A0A9N9X6P5"/>
<protein>
    <submittedName>
        <fullName evidence="1">Uncharacterized protein</fullName>
    </submittedName>
</protein>
<dbReference type="OrthoDB" id="6740956at2759"/>